<dbReference type="Pfam" id="PF11079">
    <property type="entry name" value="YqhG"/>
    <property type="match status" value="1"/>
</dbReference>
<dbReference type="RefSeq" id="WP_390199637.1">
    <property type="nucleotide sequence ID" value="NZ_JBHSDV010000003.1"/>
</dbReference>
<comment type="caution">
    <text evidence="1">The sequence shown here is derived from an EMBL/GenBank/DDBJ whole genome shotgun (WGS) entry which is preliminary data.</text>
</comment>
<gene>
    <name evidence="1" type="ORF">ACFOZ1_12155</name>
</gene>
<evidence type="ECO:0000313" key="2">
    <source>
        <dbReference type="Proteomes" id="UP001595880"/>
    </source>
</evidence>
<protein>
    <submittedName>
        <fullName evidence="1">YqhG family protein</fullName>
    </submittedName>
</protein>
<dbReference type="InterPro" id="IPR024562">
    <property type="entry name" value="YqhG"/>
</dbReference>
<dbReference type="EMBL" id="JBHSDV010000003">
    <property type="protein sequence ID" value="MFC4388548.1"/>
    <property type="molecule type" value="Genomic_DNA"/>
</dbReference>
<reference evidence="2" key="1">
    <citation type="journal article" date="2019" name="Int. J. Syst. Evol. Microbiol.">
        <title>The Global Catalogue of Microorganisms (GCM) 10K type strain sequencing project: providing services to taxonomists for standard genome sequencing and annotation.</title>
        <authorList>
            <consortium name="The Broad Institute Genomics Platform"/>
            <consortium name="The Broad Institute Genome Sequencing Center for Infectious Disease"/>
            <person name="Wu L."/>
            <person name="Ma J."/>
        </authorList>
    </citation>
    <scope>NUCLEOTIDE SEQUENCE [LARGE SCALE GENOMIC DNA]</scope>
    <source>
        <strain evidence="2">KACC 14058</strain>
    </source>
</reference>
<sequence>MKIEHLNTFIIEFFESQGCEVKVVEEHLIDIKLNKELDIALMNRPFYWHYMDKLGKQGEPMSLYLYTGDKREELNREWIHFGSPRLHQLFNYIQTKSKVSILYEQTDGNSQTALYPWLIMNCKIKIIGKQSKDIVGSYGLHLLNGMMCQNMMKQLQERTLQRIMTDYSFTISPIITPTSGFHRLFHYIENQIIQDDLTWATKSQDAYDEEVSLINHFYEQQSDIGIEWYNNELEKLEERLKPRVDVSIINAGIFYLTNDFQPS</sequence>
<dbReference type="Proteomes" id="UP001595880">
    <property type="component" value="Unassembled WGS sequence"/>
</dbReference>
<accession>A0ABV8VZA2</accession>
<proteinExistence type="predicted"/>
<organism evidence="1 2">
    <name type="scientific">Gracilibacillus marinus</name>
    <dbReference type="NCBI Taxonomy" id="630535"/>
    <lineage>
        <taxon>Bacteria</taxon>
        <taxon>Bacillati</taxon>
        <taxon>Bacillota</taxon>
        <taxon>Bacilli</taxon>
        <taxon>Bacillales</taxon>
        <taxon>Bacillaceae</taxon>
        <taxon>Gracilibacillus</taxon>
    </lineage>
</organism>
<name>A0ABV8VZA2_9BACI</name>
<evidence type="ECO:0000313" key="1">
    <source>
        <dbReference type="EMBL" id="MFC4388548.1"/>
    </source>
</evidence>
<keyword evidence="2" id="KW-1185">Reference proteome</keyword>